<gene>
    <name evidence="1" type="ORF">M407DRAFT_31399</name>
</gene>
<dbReference type="HOGENOM" id="CLU_2225136_0_0_1"/>
<reference evidence="1 2" key="1">
    <citation type="submission" date="2014-04" db="EMBL/GenBank/DDBJ databases">
        <authorList>
            <consortium name="DOE Joint Genome Institute"/>
            <person name="Kuo A."/>
            <person name="Girlanda M."/>
            <person name="Perotto S."/>
            <person name="Kohler A."/>
            <person name="Nagy L.G."/>
            <person name="Floudas D."/>
            <person name="Copeland A."/>
            <person name="Barry K.W."/>
            <person name="Cichocki N."/>
            <person name="Veneault-Fourrey C."/>
            <person name="LaButti K."/>
            <person name="Lindquist E.A."/>
            <person name="Lipzen A."/>
            <person name="Lundell T."/>
            <person name="Morin E."/>
            <person name="Murat C."/>
            <person name="Sun H."/>
            <person name="Tunlid A."/>
            <person name="Henrissat B."/>
            <person name="Grigoriev I.V."/>
            <person name="Hibbett D.S."/>
            <person name="Martin F."/>
            <person name="Nordberg H.P."/>
            <person name="Cantor M.N."/>
            <person name="Hua S.X."/>
        </authorList>
    </citation>
    <scope>NUCLEOTIDE SEQUENCE [LARGE SCALE GENOMIC DNA]</scope>
    <source>
        <strain evidence="1 2">MUT 4182</strain>
    </source>
</reference>
<reference evidence="2" key="2">
    <citation type="submission" date="2015-01" db="EMBL/GenBank/DDBJ databases">
        <title>Evolutionary Origins and Diversification of the Mycorrhizal Mutualists.</title>
        <authorList>
            <consortium name="DOE Joint Genome Institute"/>
            <consortium name="Mycorrhizal Genomics Consortium"/>
            <person name="Kohler A."/>
            <person name="Kuo A."/>
            <person name="Nagy L.G."/>
            <person name="Floudas D."/>
            <person name="Copeland A."/>
            <person name="Barry K.W."/>
            <person name="Cichocki N."/>
            <person name="Veneault-Fourrey C."/>
            <person name="LaButti K."/>
            <person name="Lindquist E.A."/>
            <person name="Lipzen A."/>
            <person name="Lundell T."/>
            <person name="Morin E."/>
            <person name="Murat C."/>
            <person name="Riley R."/>
            <person name="Ohm R."/>
            <person name="Sun H."/>
            <person name="Tunlid A."/>
            <person name="Henrissat B."/>
            <person name="Grigoriev I.V."/>
            <person name="Hibbett D.S."/>
            <person name="Martin F."/>
        </authorList>
    </citation>
    <scope>NUCLEOTIDE SEQUENCE [LARGE SCALE GENOMIC DNA]</scope>
    <source>
        <strain evidence="2">MUT 4182</strain>
    </source>
</reference>
<dbReference type="EMBL" id="KN823250">
    <property type="protein sequence ID" value="KIO18923.1"/>
    <property type="molecule type" value="Genomic_DNA"/>
</dbReference>
<dbReference type="Proteomes" id="UP000054248">
    <property type="component" value="Unassembled WGS sequence"/>
</dbReference>
<name>A0A0C3KBW1_9AGAM</name>
<sequence length="106" mass="12317">MSTHHRFRANLQNTERHRLHVHGWREERSRGKYVVNHLAQELRPSGLRHPSRNGNVSGGSEVEALTYFGGAALLRPNQTSFCMPTIHQFKPGEWKADQHFLRIHGW</sequence>
<dbReference type="AlphaFoldDB" id="A0A0C3KBW1"/>
<protein>
    <submittedName>
        <fullName evidence="1">Uncharacterized protein</fullName>
    </submittedName>
</protein>
<evidence type="ECO:0000313" key="2">
    <source>
        <dbReference type="Proteomes" id="UP000054248"/>
    </source>
</evidence>
<organism evidence="1 2">
    <name type="scientific">Tulasnella calospora MUT 4182</name>
    <dbReference type="NCBI Taxonomy" id="1051891"/>
    <lineage>
        <taxon>Eukaryota</taxon>
        <taxon>Fungi</taxon>
        <taxon>Dikarya</taxon>
        <taxon>Basidiomycota</taxon>
        <taxon>Agaricomycotina</taxon>
        <taxon>Agaricomycetes</taxon>
        <taxon>Cantharellales</taxon>
        <taxon>Tulasnellaceae</taxon>
        <taxon>Tulasnella</taxon>
    </lineage>
</organism>
<proteinExistence type="predicted"/>
<accession>A0A0C3KBW1</accession>
<evidence type="ECO:0000313" key="1">
    <source>
        <dbReference type="EMBL" id="KIO18923.1"/>
    </source>
</evidence>
<keyword evidence="2" id="KW-1185">Reference proteome</keyword>